<sequence>MVAARRRSLTAAADELGLSLPALSRRIGVLEAHIGSPLLVRLPRGVEPTALGAAYAADLAPAVTALHRASDTARAAARGHPDRQTVRISLIPTLAVTWLLPRMAAFHAANPAIAIDLDGSAACVDLAAGDADLAIRLGQGRWRGTDARPLMALDLQPVCSPAWLADHPAGLNEPRDLFRTVLLGPGHRPEFWPEWARAQGLDTDALPPVRTFDSLQMLYEAAAQGLGVAIGIDRLVQPWITAGRLVRPIAGTVVSSRAFHLVMPAGAAARAPVGVVSDWLQAEARRGDRAARLAVS</sequence>
<dbReference type="PANTHER" id="PTHR30537:SF74">
    <property type="entry name" value="HTH-TYPE TRANSCRIPTIONAL REGULATOR TRPI"/>
    <property type="match status" value="1"/>
</dbReference>
<dbReference type="Gene3D" id="3.40.190.10">
    <property type="entry name" value="Periplasmic binding protein-like II"/>
    <property type="match status" value="2"/>
</dbReference>
<dbReference type="PROSITE" id="PS50931">
    <property type="entry name" value="HTH_LYSR"/>
    <property type="match status" value="1"/>
</dbReference>
<dbReference type="Gene3D" id="1.10.10.10">
    <property type="entry name" value="Winged helix-like DNA-binding domain superfamily/Winged helix DNA-binding domain"/>
    <property type="match status" value="1"/>
</dbReference>
<evidence type="ECO:0000313" key="7">
    <source>
        <dbReference type="Proteomes" id="UP000603352"/>
    </source>
</evidence>
<dbReference type="EMBL" id="BMDZ01000029">
    <property type="protein sequence ID" value="GGB43480.1"/>
    <property type="molecule type" value="Genomic_DNA"/>
</dbReference>
<reference evidence="7" key="1">
    <citation type="journal article" date="2019" name="Int. J. Syst. Evol. Microbiol.">
        <title>The Global Catalogue of Microorganisms (GCM) 10K type strain sequencing project: providing services to taxonomists for standard genome sequencing and annotation.</title>
        <authorList>
            <consortium name="The Broad Institute Genomics Platform"/>
            <consortium name="The Broad Institute Genome Sequencing Center for Infectious Disease"/>
            <person name="Wu L."/>
            <person name="Ma J."/>
        </authorList>
    </citation>
    <scope>NUCLEOTIDE SEQUENCE [LARGE SCALE GENOMIC DNA]</scope>
    <source>
        <strain evidence="7">CGMCC 1.10188</strain>
    </source>
</reference>
<dbReference type="InterPro" id="IPR036388">
    <property type="entry name" value="WH-like_DNA-bd_sf"/>
</dbReference>
<dbReference type="InterPro" id="IPR005119">
    <property type="entry name" value="LysR_subst-bd"/>
</dbReference>
<accession>A0ABQ1IKZ7</accession>
<evidence type="ECO:0000256" key="4">
    <source>
        <dbReference type="ARBA" id="ARBA00023163"/>
    </source>
</evidence>
<dbReference type="Pfam" id="PF00126">
    <property type="entry name" value="HTH_1"/>
    <property type="match status" value="1"/>
</dbReference>
<name>A0ABQ1IKZ7_9PROT</name>
<comment type="caution">
    <text evidence="6">The sequence shown here is derived from an EMBL/GenBank/DDBJ whole genome shotgun (WGS) entry which is preliminary data.</text>
</comment>
<evidence type="ECO:0000313" key="6">
    <source>
        <dbReference type="EMBL" id="GGB43480.1"/>
    </source>
</evidence>
<comment type="similarity">
    <text evidence="1">Belongs to the LysR transcriptional regulatory family.</text>
</comment>
<evidence type="ECO:0000256" key="3">
    <source>
        <dbReference type="ARBA" id="ARBA00023125"/>
    </source>
</evidence>
<dbReference type="InterPro" id="IPR000847">
    <property type="entry name" value="LysR_HTH_N"/>
</dbReference>
<evidence type="ECO:0000259" key="5">
    <source>
        <dbReference type="PROSITE" id="PS50931"/>
    </source>
</evidence>
<dbReference type="Pfam" id="PF03466">
    <property type="entry name" value="LysR_substrate"/>
    <property type="match status" value="1"/>
</dbReference>
<dbReference type="SUPFAM" id="SSF46785">
    <property type="entry name" value="Winged helix' DNA-binding domain"/>
    <property type="match status" value="1"/>
</dbReference>
<evidence type="ECO:0000256" key="1">
    <source>
        <dbReference type="ARBA" id="ARBA00009437"/>
    </source>
</evidence>
<keyword evidence="7" id="KW-1185">Reference proteome</keyword>
<keyword evidence="2" id="KW-0805">Transcription regulation</keyword>
<dbReference type="PANTHER" id="PTHR30537">
    <property type="entry name" value="HTH-TYPE TRANSCRIPTIONAL REGULATOR"/>
    <property type="match status" value="1"/>
</dbReference>
<evidence type="ECO:0000256" key="2">
    <source>
        <dbReference type="ARBA" id="ARBA00023015"/>
    </source>
</evidence>
<feature type="domain" description="HTH lysR-type" evidence="5">
    <location>
        <begin position="1"/>
        <end position="49"/>
    </location>
</feature>
<keyword evidence="3" id="KW-0238">DNA-binding</keyword>
<keyword evidence="4" id="KW-0804">Transcription</keyword>
<organism evidence="6 7">
    <name type="scientific">Tistrella bauzanensis</name>
    <dbReference type="NCBI Taxonomy" id="657419"/>
    <lineage>
        <taxon>Bacteria</taxon>
        <taxon>Pseudomonadati</taxon>
        <taxon>Pseudomonadota</taxon>
        <taxon>Alphaproteobacteria</taxon>
        <taxon>Geminicoccales</taxon>
        <taxon>Geminicoccaceae</taxon>
        <taxon>Tistrella</taxon>
    </lineage>
</organism>
<dbReference type="SUPFAM" id="SSF53850">
    <property type="entry name" value="Periplasmic binding protein-like II"/>
    <property type="match status" value="1"/>
</dbReference>
<dbReference type="InterPro" id="IPR036390">
    <property type="entry name" value="WH_DNA-bd_sf"/>
</dbReference>
<gene>
    <name evidence="6" type="primary">ampR</name>
    <name evidence="6" type="ORF">GCM10011505_25970</name>
</gene>
<protein>
    <submittedName>
        <fullName evidence="6">LysR family transcriptional regulator</fullName>
    </submittedName>
</protein>
<dbReference type="CDD" id="cd08432">
    <property type="entry name" value="PBP2_GcdR_TrpI_HvrB_AmpR_like"/>
    <property type="match status" value="1"/>
</dbReference>
<proteinExistence type="inferred from homology"/>
<dbReference type="InterPro" id="IPR058163">
    <property type="entry name" value="LysR-type_TF_proteobact-type"/>
</dbReference>
<dbReference type="Proteomes" id="UP000603352">
    <property type="component" value="Unassembled WGS sequence"/>
</dbReference>